<evidence type="ECO:0000313" key="1">
    <source>
        <dbReference type="EMBL" id="CDQ98024.1"/>
    </source>
</evidence>
<dbReference type="EMBL" id="FR934424">
    <property type="protein sequence ID" value="CDQ98024.1"/>
    <property type="molecule type" value="Genomic_DNA"/>
</dbReference>
<dbReference type="AlphaFoldDB" id="A0A060Z8H8"/>
<dbReference type="STRING" id="8022.A0A060Z8H8"/>
<evidence type="ECO:0008006" key="3">
    <source>
        <dbReference type="Google" id="ProtNLM"/>
    </source>
</evidence>
<dbReference type="PaxDb" id="8022-A0A060Z8H8"/>
<proteinExistence type="predicted"/>
<reference evidence="1" key="1">
    <citation type="journal article" date="2014" name="Nat. Commun.">
        <title>The rainbow trout genome provides novel insights into evolution after whole-genome duplication in vertebrates.</title>
        <authorList>
            <person name="Berthelot C."/>
            <person name="Brunet F."/>
            <person name="Chalopin D."/>
            <person name="Juanchich A."/>
            <person name="Bernard M."/>
            <person name="Noel B."/>
            <person name="Bento P."/>
            <person name="Da Silva C."/>
            <person name="Labadie K."/>
            <person name="Alberti A."/>
            <person name="Aury J.M."/>
            <person name="Louis A."/>
            <person name="Dehais P."/>
            <person name="Bardou P."/>
            <person name="Montfort J."/>
            <person name="Klopp C."/>
            <person name="Cabau C."/>
            <person name="Gaspin C."/>
            <person name="Thorgaard G.H."/>
            <person name="Boussaha M."/>
            <person name="Quillet E."/>
            <person name="Guyomard R."/>
            <person name="Galiana D."/>
            <person name="Bobe J."/>
            <person name="Volff J.N."/>
            <person name="Genet C."/>
            <person name="Wincker P."/>
            <person name="Jaillon O."/>
            <person name="Roest Crollius H."/>
            <person name="Guiguen Y."/>
        </authorList>
    </citation>
    <scope>NUCLEOTIDE SEQUENCE [LARGE SCALE GENOMIC DNA]</scope>
</reference>
<evidence type="ECO:0000313" key="2">
    <source>
        <dbReference type="Proteomes" id="UP000193380"/>
    </source>
</evidence>
<protein>
    <recommendedName>
        <fullName evidence="3">Transposase Tc1-like domain-containing protein</fullName>
    </recommendedName>
</protein>
<sequence>MPQMSQVLRKHAIGMLMAGMFTRAVARKLNVNFSTISHLQHPKHRLKPQTAKNTDVEARTNCRPCVTTPVQDLHIRLLHLWDRLRPATRTADETVGLHNQRISAQTVRNRLREAHLRACRPHQGLDLTAVLTSVDKCSPSMATGTLEKCDLHG</sequence>
<gene>
    <name evidence="1" type="ORF">GSONMT00028808001</name>
</gene>
<organism evidence="1 2">
    <name type="scientific">Oncorhynchus mykiss</name>
    <name type="common">Rainbow trout</name>
    <name type="synonym">Salmo gairdneri</name>
    <dbReference type="NCBI Taxonomy" id="8022"/>
    <lineage>
        <taxon>Eukaryota</taxon>
        <taxon>Metazoa</taxon>
        <taxon>Chordata</taxon>
        <taxon>Craniata</taxon>
        <taxon>Vertebrata</taxon>
        <taxon>Euteleostomi</taxon>
        <taxon>Actinopterygii</taxon>
        <taxon>Neopterygii</taxon>
        <taxon>Teleostei</taxon>
        <taxon>Protacanthopterygii</taxon>
        <taxon>Salmoniformes</taxon>
        <taxon>Salmonidae</taxon>
        <taxon>Salmoninae</taxon>
        <taxon>Oncorhynchus</taxon>
    </lineage>
</organism>
<dbReference type="Proteomes" id="UP000193380">
    <property type="component" value="Unassembled WGS sequence"/>
</dbReference>
<reference evidence="1" key="2">
    <citation type="submission" date="2014-03" db="EMBL/GenBank/DDBJ databases">
        <authorList>
            <person name="Genoscope - CEA"/>
        </authorList>
    </citation>
    <scope>NUCLEOTIDE SEQUENCE</scope>
</reference>
<accession>A0A060Z8H8</accession>
<name>A0A060Z8H8_ONCMY</name>